<dbReference type="AlphaFoldDB" id="A0AA44BQL8"/>
<accession>A0AA44BQL8</accession>
<gene>
    <name evidence="1" type="ORF">FC964_01745</name>
</gene>
<proteinExistence type="predicted"/>
<protein>
    <submittedName>
        <fullName evidence="1">Uncharacterized protein</fullName>
    </submittedName>
</protein>
<comment type="caution">
    <text evidence="1">The sequence shown here is derived from an EMBL/GenBank/DDBJ whole genome shotgun (WGS) entry which is preliminary data.</text>
</comment>
<organism evidence="1 2">
    <name type="scientific">Clostridium botulinum</name>
    <dbReference type="NCBI Taxonomy" id="1491"/>
    <lineage>
        <taxon>Bacteria</taxon>
        <taxon>Bacillati</taxon>
        <taxon>Bacillota</taxon>
        <taxon>Clostridia</taxon>
        <taxon>Eubacteriales</taxon>
        <taxon>Clostridiaceae</taxon>
        <taxon>Clostridium</taxon>
    </lineage>
</organism>
<dbReference type="EMBL" id="SWRJ01000001">
    <property type="protein sequence ID" value="NFI20121.1"/>
    <property type="molecule type" value="Genomic_DNA"/>
</dbReference>
<evidence type="ECO:0000313" key="1">
    <source>
        <dbReference type="EMBL" id="NFI20121.1"/>
    </source>
</evidence>
<name>A0AA44BQL8_CLOBO</name>
<sequence length="290" mass="34315">MLDFLKCFLKFKIGNCYKTCIRGIEEEIHYLINENNEINKKINYFNELVKGNVLSNEMLTFDKEIDIKRKRIFMPSIDNCDGYKNCSYKVDECKREFDKLALRHSDLLKEVLNNQYKYNNIVNVVLDIKAYLKNNNNNDTEKVYINFKEDRYKKLVCILYDFSKFNVNRSIMPDLVGLFGEYHINRNMLQMIIDYNGIYGYLKVVDFFTGKPWCGHATFALECLDDVIGETNIIIQKYNDLTDCKDYPVSKINEIIGEIGPDTQLMTSKKLIKFYQKRGFYNEKRFGKVL</sequence>
<evidence type="ECO:0000313" key="2">
    <source>
        <dbReference type="Proteomes" id="UP000482543"/>
    </source>
</evidence>
<dbReference type="Proteomes" id="UP000482543">
    <property type="component" value="Unassembled WGS sequence"/>
</dbReference>
<reference evidence="1 2" key="1">
    <citation type="submission" date="2019-04" db="EMBL/GenBank/DDBJ databases">
        <title>Genome sequencing of Clostridium botulinum Groups I-IV and Clostridium butyricum.</title>
        <authorList>
            <person name="Brunt J."/>
            <person name="Van Vliet A.H.M."/>
            <person name="Stringer S.C."/>
            <person name="Carter A.T."/>
            <person name="Peck M.W."/>
        </authorList>
    </citation>
    <scope>NUCLEOTIDE SEQUENCE [LARGE SCALE GENOMIC DNA]</scope>
    <source>
        <strain evidence="1 2">IFR 15/034</strain>
    </source>
</reference>